<dbReference type="GO" id="GO:0030126">
    <property type="term" value="C:COPI vesicle coat"/>
    <property type="evidence" value="ECO:0007669"/>
    <property type="project" value="InterPro"/>
</dbReference>
<evidence type="ECO:0000313" key="18">
    <source>
        <dbReference type="Proteomes" id="UP000015453"/>
    </source>
</evidence>
<evidence type="ECO:0000313" key="17">
    <source>
        <dbReference type="EMBL" id="EPS63349.1"/>
    </source>
</evidence>
<proteinExistence type="inferred from homology"/>
<dbReference type="InterPro" id="IPR009028">
    <property type="entry name" value="Coatomer/calthrin_app_sub_C"/>
</dbReference>
<evidence type="ECO:0000256" key="1">
    <source>
        <dbReference type="ARBA" id="ARBA00004255"/>
    </source>
</evidence>
<dbReference type="GO" id="GO:0006891">
    <property type="term" value="P:intra-Golgi vesicle-mediated transport"/>
    <property type="evidence" value="ECO:0007669"/>
    <property type="project" value="TreeGrafter"/>
</dbReference>
<keyword evidence="11 13" id="KW-0968">Cytoplasmic vesicle</keyword>
<dbReference type="Pfam" id="PF16381">
    <property type="entry name" value="Coatomer_g_Cpla"/>
    <property type="match status" value="1"/>
</dbReference>
<evidence type="ECO:0000256" key="9">
    <source>
        <dbReference type="ARBA" id="ARBA00023034"/>
    </source>
</evidence>
<dbReference type="FunFam" id="1.25.10.10:FF:000071">
    <property type="entry name" value="Coatomer subunit gamma"/>
    <property type="match status" value="1"/>
</dbReference>
<dbReference type="PIRSF" id="PIRSF037093">
    <property type="entry name" value="Coatomer_gamma_subunit"/>
    <property type="match status" value="1"/>
</dbReference>
<evidence type="ECO:0000256" key="7">
    <source>
        <dbReference type="ARBA" id="ARBA00022892"/>
    </source>
</evidence>
<dbReference type="OrthoDB" id="1074925at2759"/>
<reference evidence="17 18" key="1">
    <citation type="journal article" date="2013" name="BMC Genomics">
        <title>The miniature genome of a carnivorous plant Genlisea aurea contains a low number of genes and short non-coding sequences.</title>
        <authorList>
            <person name="Leushkin E.V."/>
            <person name="Sutormin R.A."/>
            <person name="Nabieva E.R."/>
            <person name="Penin A.A."/>
            <person name="Kondrashov A.S."/>
            <person name="Logacheva M.D."/>
        </authorList>
    </citation>
    <scope>NUCLEOTIDE SEQUENCE [LARGE SCALE GENOMIC DNA]</scope>
</reference>
<evidence type="ECO:0000259" key="14">
    <source>
        <dbReference type="Pfam" id="PF01602"/>
    </source>
</evidence>
<dbReference type="EMBL" id="AUSU01005543">
    <property type="protein sequence ID" value="EPS63349.1"/>
    <property type="molecule type" value="Genomic_DNA"/>
</dbReference>
<dbReference type="InterPro" id="IPR032154">
    <property type="entry name" value="Coatomer_g_Cpla"/>
</dbReference>
<gene>
    <name evidence="17" type="ORF">M569_11434</name>
</gene>
<accession>S8C8Z2</accession>
<evidence type="ECO:0000259" key="16">
    <source>
        <dbReference type="Pfam" id="PF16381"/>
    </source>
</evidence>
<dbReference type="InterPro" id="IPR037067">
    <property type="entry name" value="Coatomer_gsu_app_sf"/>
</dbReference>
<dbReference type="GO" id="GO:0005793">
    <property type="term" value="C:endoplasmic reticulum-Golgi intermediate compartment"/>
    <property type="evidence" value="ECO:0007669"/>
    <property type="project" value="TreeGrafter"/>
</dbReference>
<dbReference type="InterPro" id="IPR016024">
    <property type="entry name" value="ARM-type_fold"/>
</dbReference>
<dbReference type="InterPro" id="IPR011989">
    <property type="entry name" value="ARM-like"/>
</dbReference>
<dbReference type="GO" id="GO:0005198">
    <property type="term" value="F:structural molecule activity"/>
    <property type="evidence" value="ECO:0007669"/>
    <property type="project" value="InterPro"/>
</dbReference>
<dbReference type="AlphaFoldDB" id="S8C8Z2"/>
<dbReference type="InterPro" id="IPR017106">
    <property type="entry name" value="Coatomer_gsu"/>
</dbReference>
<evidence type="ECO:0000256" key="3">
    <source>
        <dbReference type="ARBA" id="ARBA00011775"/>
    </source>
</evidence>
<dbReference type="Gene3D" id="2.60.40.1480">
    <property type="entry name" value="Coatomer, gamma subunit, appendage domain"/>
    <property type="match status" value="1"/>
</dbReference>
<keyword evidence="10 13" id="KW-0472">Membrane</keyword>
<dbReference type="InterPro" id="IPR012295">
    <property type="entry name" value="TBP_dom_sf"/>
</dbReference>
<feature type="domain" description="Coatomer subunit gamma C-terminal" evidence="16">
    <location>
        <begin position="770"/>
        <end position="884"/>
    </location>
</feature>
<keyword evidence="4 13" id="KW-0813">Transport</keyword>
<evidence type="ECO:0000256" key="6">
    <source>
        <dbReference type="ARBA" id="ARBA00022737"/>
    </source>
</evidence>
<dbReference type="FunFam" id="2.60.40.1480:FF:000002">
    <property type="entry name" value="Coatomer subunit gamma"/>
    <property type="match status" value="1"/>
</dbReference>
<keyword evidence="5 13" id="KW-0963">Cytoplasm</keyword>
<sequence length="887" mass="98248">MAQPLVKKDDDRDEEAEYSPFLGIEKGAVLQEARVFNDPQLDARRCSQVITKLLYLINQGETFTKIEATEVFFAVTKLFQSKDVGLRRMVYLIIKELSPSADEVIIVTSSLMKDMNSRTDMYRANAIRVLCRITDGTLLTQIERYLKQAIVDKNPVVASAALVSGIHLLQTTPEIVKRWSNEVQEAVQSRAALVQFHALALLHQIRQNDRLAVSKLVTSLTKGSVRSPLAQCLLIRYTSQVIRESGANAQNGERPFYDYLEGCLRHKAEMVIFEAARAITDLTNVTARELTPAITVLQLFLSSSKPVLRFAAVRTLNKVAMTHPMAVTNCNIDMESLISDPNRSIATLAITTLLKTGNESSVDRLLKQITNFMSDIADEFKIVVVDAIRSLCLKFPLKYRSLMNFLSSVLREEGGFEYKKAIVDSIVILIRDIPDAKESGLLHLCEFIEDCEFTYLSTQILHFLGNEGPKTSDPSKYIRYIYNRVILENATVRASAVSTLAKFGTLVDSLKPRIFVLLRRCLFDIDDEVRDRATLYLNTVDDGSGIEKTDTSVKEFLFGSLDVPLSNFESSLKNYDPSDEPFDIYSVSKEVKSQSLAEKKAPGKKPSGLGAPPSAPVSVVDAYETLLSSIPEFANFGKLFKSSAPVELTEAETEYSVNVVKHIFDQHVVFQFNCTNTIPEQLLENVVVIVDASEAEEFSEVGTKVLKSLPYDTPAQAFVAFDKPESVPAVGKFSNLLKFTVKEVDPSTGEAEDDGVEDEYQLEDFEVVSADYILKVGVSNFRNAWEALGPDGERIDEYGLGPRESLSEAVNVVINLLGMQPCEGTEVVASNSRSHTCLLSGVYMGNVKVLVRLSFGIDGAKEVAMKLAVRSEDIAVSDAIHDIIASG</sequence>
<dbReference type="GO" id="GO:0005783">
    <property type="term" value="C:endoplasmic reticulum"/>
    <property type="evidence" value="ECO:0007669"/>
    <property type="project" value="TreeGrafter"/>
</dbReference>
<dbReference type="SUPFAM" id="SSF49348">
    <property type="entry name" value="Clathrin adaptor appendage domain"/>
    <property type="match status" value="1"/>
</dbReference>
<dbReference type="Proteomes" id="UP000015453">
    <property type="component" value="Unassembled WGS sequence"/>
</dbReference>
<organism evidence="17 18">
    <name type="scientific">Genlisea aurea</name>
    <dbReference type="NCBI Taxonomy" id="192259"/>
    <lineage>
        <taxon>Eukaryota</taxon>
        <taxon>Viridiplantae</taxon>
        <taxon>Streptophyta</taxon>
        <taxon>Embryophyta</taxon>
        <taxon>Tracheophyta</taxon>
        <taxon>Spermatophyta</taxon>
        <taxon>Magnoliopsida</taxon>
        <taxon>eudicotyledons</taxon>
        <taxon>Gunneridae</taxon>
        <taxon>Pentapetalae</taxon>
        <taxon>asterids</taxon>
        <taxon>lamiids</taxon>
        <taxon>Lamiales</taxon>
        <taxon>Lentibulariaceae</taxon>
        <taxon>Genlisea</taxon>
    </lineage>
</organism>
<comment type="caution">
    <text evidence="17">The sequence shown here is derived from an EMBL/GenBank/DDBJ whole genome shotgun (WGS) entry which is preliminary data.</text>
</comment>
<evidence type="ECO:0000256" key="8">
    <source>
        <dbReference type="ARBA" id="ARBA00022927"/>
    </source>
</evidence>
<dbReference type="GO" id="GO:0006886">
    <property type="term" value="P:intracellular protein transport"/>
    <property type="evidence" value="ECO:0007669"/>
    <property type="project" value="InterPro"/>
</dbReference>
<evidence type="ECO:0000256" key="11">
    <source>
        <dbReference type="ARBA" id="ARBA00023329"/>
    </source>
</evidence>
<dbReference type="FunFam" id="3.30.310.10:FF:000011">
    <property type="entry name" value="Coatomer subunit gamma"/>
    <property type="match status" value="1"/>
</dbReference>
<keyword evidence="6" id="KW-0677">Repeat</keyword>
<evidence type="ECO:0000259" key="15">
    <source>
        <dbReference type="Pfam" id="PF08752"/>
    </source>
</evidence>
<dbReference type="SUPFAM" id="SSF48371">
    <property type="entry name" value="ARM repeat"/>
    <property type="match status" value="1"/>
</dbReference>
<evidence type="ECO:0000256" key="10">
    <source>
        <dbReference type="ARBA" id="ARBA00023136"/>
    </source>
</evidence>
<keyword evidence="8 13" id="KW-0653">Protein transport</keyword>
<feature type="domain" description="Clathrin/coatomer adaptor adaptin-like N-terminal" evidence="14">
    <location>
        <begin position="27"/>
        <end position="543"/>
    </location>
</feature>
<dbReference type="Gene3D" id="1.25.10.10">
    <property type="entry name" value="Leucine-rich Repeat Variant"/>
    <property type="match status" value="1"/>
</dbReference>
<comment type="subunit">
    <text evidence="3">Oligomeric complex that consists of at least the alpha, beta, beta', gamma, delta, epsilon and zeta subunits.</text>
</comment>
<dbReference type="SUPFAM" id="SSF55711">
    <property type="entry name" value="Subdomain of clathrin and coatomer appendage domain"/>
    <property type="match status" value="1"/>
</dbReference>
<evidence type="ECO:0000256" key="5">
    <source>
        <dbReference type="ARBA" id="ARBA00022490"/>
    </source>
</evidence>
<dbReference type="PANTHER" id="PTHR10261:SF0">
    <property type="entry name" value="COATOMER SUBUNIT GAMMA-2"/>
    <property type="match status" value="1"/>
</dbReference>
<dbReference type="Gene3D" id="3.30.310.10">
    <property type="entry name" value="TATA-Binding Protein"/>
    <property type="match status" value="1"/>
</dbReference>
<dbReference type="InterPro" id="IPR013041">
    <property type="entry name" value="Clathrin_app_Ig-like_sf"/>
</dbReference>
<dbReference type="PANTHER" id="PTHR10261">
    <property type="entry name" value="COATOMER SUBUNIT GAMMA"/>
    <property type="match status" value="1"/>
</dbReference>
<keyword evidence="9 13" id="KW-0333">Golgi apparatus</keyword>
<evidence type="ECO:0000256" key="2">
    <source>
        <dbReference type="ARBA" id="ARBA00010720"/>
    </source>
</evidence>
<evidence type="ECO:0000256" key="13">
    <source>
        <dbReference type="PIRNR" id="PIRNR037093"/>
    </source>
</evidence>
<feature type="domain" description="Coatomer gamma subunit appendage Ig-like subdomain" evidence="15">
    <location>
        <begin position="622"/>
        <end position="767"/>
    </location>
</feature>
<dbReference type="Pfam" id="PF01602">
    <property type="entry name" value="Adaptin_N"/>
    <property type="match status" value="1"/>
</dbReference>
<dbReference type="Pfam" id="PF08752">
    <property type="entry name" value="COP-gamma_platf"/>
    <property type="match status" value="1"/>
</dbReference>
<keyword evidence="7 13" id="KW-0931">ER-Golgi transport</keyword>
<comment type="function">
    <text evidence="12 13">The coatomer is a cytosolic protein complex that binds to dilysine motifs and reversibly associates with Golgi non-clathrin-coated vesicles, which further mediate biosynthetic protein transport from the ER, via the Golgi up to the trans Golgi network. Coatomer complex is required for budding from Golgi membranes, and is essential for the retrograde Golgi-to-ER transport of dilysine-tagged proteins.</text>
</comment>
<comment type="similarity">
    <text evidence="2 13">Belongs to the COPG family.</text>
</comment>
<dbReference type="InterPro" id="IPR002553">
    <property type="entry name" value="Clathrin/coatomer_adapt-like_N"/>
</dbReference>
<evidence type="ECO:0000256" key="4">
    <source>
        <dbReference type="ARBA" id="ARBA00022448"/>
    </source>
</evidence>
<evidence type="ECO:0000256" key="12">
    <source>
        <dbReference type="ARBA" id="ARBA00025536"/>
    </source>
</evidence>
<comment type="subcellular location">
    <subcellularLocation>
        <location evidence="13">Cytoplasm</location>
    </subcellularLocation>
    <subcellularLocation>
        <location evidence="1 13">Golgi apparatus membrane</location>
        <topology evidence="1 13">Peripheral membrane protein</topology>
        <orientation evidence="1 13">Cytoplasmic side</orientation>
    </subcellularLocation>
    <subcellularLocation>
        <location evidence="13">Cytoplasmic vesicle</location>
        <location evidence="13">COPI-coated vesicle membrane</location>
        <topology evidence="13">Peripheral membrane protein</topology>
        <orientation evidence="13">Cytoplasmic side</orientation>
    </subcellularLocation>
</comment>
<dbReference type="FunFam" id="1.25.10.10:FF:000078">
    <property type="entry name" value="Coatomer subunit gamma"/>
    <property type="match status" value="1"/>
</dbReference>
<keyword evidence="18" id="KW-1185">Reference proteome</keyword>
<dbReference type="GO" id="GO:0006888">
    <property type="term" value="P:endoplasmic reticulum to Golgi vesicle-mediated transport"/>
    <property type="evidence" value="ECO:0007669"/>
    <property type="project" value="TreeGrafter"/>
</dbReference>
<name>S8C8Z2_9LAMI</name>
<protein>
    <recommendedName>
        <fullName evidence="13">Coatomer subunit gamma</fullName>
    </recommendedName>
</protein>
<dbReference type="GO" id="GO:0009306">
    <property type="term" value="P:protein secretion"/>
    <property type="evidence" value="ECO:0007669"/>
    <property type="project" value="TreeGrafter"/>
</dbReference>
<dbReference type="InterPro" id="IPR013040">
    <property type="entry name" value="Coatomer_gsu_app_Ig-like_dom"/>
</dbReference>
<dbReference type="GO" id="GO:0000139">
    <property type="term" value="C:Golgi membrane"/>
    <property type="evidence" value="ECO:0007669"/>
    <property type="project" value="UniProtKB-SubCell"/>
</dbReference>